<dbReference type="Gene3D" id="3.40.50.300">
    <property type="entry name" value="P-loop containing nucleotide triphosphate hydrolases"/>
    <property type="match status" value="1"/>
</dbReference>
<proteinExistence type="predicted"/>
<dbReference type="GO" id="GO:0006355">
    <property type="term" value="P:regulation of DNA-templated transcription"/>
    <property type="evidence" value="ECO:0007669"/>
    <property type="project" value="UniProtKB-ARBA"/>
</dbReference>
<dbReference type="InterPro" id="IPR036390">
    <property type="entry name" value="WH_DNA-bd_sf"/>
</dbReference>
<dbReference type="Proteomes" id="UP000181962">
    <property type="component" value="Chromosome"/>
</dbReference>
<dbReference type="Pfam" id="PF13481">
    <property type="entry name" value="AAA_25"/>
    <property type="match status" value="1"/>
</dbReference>
<reference evidence="1 2" key="1">
    <citation type="submission" date="2016-11" db="EMBL/GenBank/DDBJ databases">
        <title>Complete Genome Sequence of Bradyrhizobium sp. strain J5, an isolated from soybean nodule in Hokkaido.</title>
        <authorList>
            <person name="Kanehara K."/>
        </authorList>
    </citation>
    <scope>NUCLEOTIDE SEQUENCE [LARGE SCALE GENOMIC DNA]</scope>
    <source>
        <strain evidence="1 2">J5</strain>
    </source>
</reference>
<dbReference type="AlphaFoldDB" id="A0A1L3F9A6"/>
<dbReference type="EMBL" id="CP017637">
    <property type="protein sequence ID" value="APG09887.1"/>
    <property type="molecule type" value="Genomic_DNA"/>
</dbReference>
<dbReference type="InterPro" id="IPR036388">
    <property type="entry name" value="WH-like_DNA-bd_sf"/>
</dbReference>
<evidence type="ECO:0000313" key="1">
    <source>
        <dbReference type="EMBL" id="APG09887.1"/>
    </source>
</evidence>
<dbReference type="RefSeq" id="WP_071911087.1">
    <property type="nucleotide sequence ID" value="NZ_CP017637.1"/>
</dbReference>
<name>A0A1L3F9A6_BRAJP</name>
<dbReference type="Gene3D" id="1.10.10.10">
    <property type="entry name" value="Winged helix-like DNA-binding domain superfamily/Winged helix DNA-binding domain"/>
    <property type="match status" value="1"/>
</dbReference>
<dbReference type="CDD" id="cd00090">
    <property type="entry name" value="HTH_ARSR"/>
    <property type="match status" value="1"/>
</dbReference>
<protein>
    <submittedName>
        <fullName evidence="1">Uncharacterized protein</fullName>
    </submittedName>
</protein>
<evidence type="ECO:0000313" key="2">
    <source>
        <dbReference type="Proteomes" id="UP000181962"/>
    </source>
</evidence>
<dbReference type="SUPFAM" id="SSF46785">
    <property type="entry name" value="Winged helix' DNA-binding domain"/>
    <property type="match status" value="1"/>
</dbReference>
<organism evidence="1 2">
    <name type="scientific">Bradyrhizobium japonicum</name>
    <dbReference type="NCBI Taxonomy" id="375"/>
    <lineage>
        <taxon>Bacteria</taxon>
        <taxon>Pseudomonadati</taxon>
        <taxon>Pseudomonadota</taxon>
        <taxon>Alphaproteobacteria</taxon>
        <taxon>Hyphomicrobiales</taxon>
        <taxon>Nitrobacteraceae</taxon>
        <taxon>Bradyrhizobium</taxon>
    </lineage>
</organism>
<gene>
    <name evidence="1" type="ORF">BKD09_16265</name>
</gene>
<dbReference type="InterPro" id="IPR027417">
    <property type="entry name" value="P-loop_NTPase"/>
</dbReference>
<accession>A0A1L3F9A6</accession>
<dbReference type="SUPFAM" id="SSF52540">
    <property type="entry name" value="P-loop containing nucleoside triphosphate hydrolases"/>
    <property type="match status" value="1"/>
</dbReference>
<dbReference type="InterPro" id="IPR011991">
    <property type="entry name" value="ArsR-like_HTH"/>
</dbReference>
<dbReference type="Pfam" id="PF13412">
    <property type="entry name" value="HTH_24"/>
    <property type="match status" value="1"/>
</dbReference>
<sequence>MTNATQPKAANDNRRTEYNAEDLLQTEFPPLKWAVKRYIPEGLIVLAGRPKLGKTWLAYNTAIAIATGGKVLGVDCEQGDVLQYSLEDNFRRAKSRIITLLPPKLGVPRPSLDRLTIRTAAPTMDRGFMKEVTEWHSRAKNPRLLIIDTHAKIKEQRRGNQDPYLSDYSAIVPLQEFSGEHGLTTILVTHLRKMESTSGDPIEQVSGTSGITGAADMIMVLDRNQSGAKLYGRGRDAEEYEVAMQFDDGLWTVLGDASDVAQSENKRRILAALRSADASMSPSDIAKEAGIKSGTVSTTLARMAEEGLVQKYGFGVWRAIKIAA</sequence>